<dbReference type="NCBIfam" id="TIGR03696">
    <property type="entry name" value="Rhs_assc_core"/>
    <property type="match status" value="1"/>
</dbReference>
<dbReference type="Pfam" id="PF14424">
    <property type="entry name" value="Toxin-deaminase"/>
    <property type="match status" value="1"/>
</dbReference>
<dbReference type="eggNOG" id="COG3209">
    <property type="taxonomic scope" value="Bacteria"/>
</dbReference>
<keyword evidence="5" id="KW-1185">Reference proteome</keyword>
<dbReference type="eggNOG" id="COG1372">
    <property type="taxonomic scope" value="Bacteria"/>
</dbReference>
<dbReference type="Pfam" id="PF05593">
    <property type="entry name" value="RHS_repeat"/>
    <property type="match status" value="11"/>
</dbReference>
<reference evidence="5" key="2">
    <citation type="submission" date="2007-11" db="EMBL/GenBank/DDBJ databases">
        <title>Complete sequence of Delftia acidovorans DSM 14801 / SPH-1.</title>
        <authorList>
            <person name="Copeland A."/>
            <person name="Lucas S."/>
            <person name="Lapidus A."/>
            <person name="Barry K."/>
            <person name="Glavina del Rio T."/>
            <person name="Dalin E."/>
            <person name="Tice H."/>
            <person name="Pitluck S."/>
            <person name="Lowry S."/>
            <person name="Clum A."/>
            <person name="Schmutz J."/>
            <person name="Larimer F."/>
            <person name="Land M."/>
            <person name="Hauser L."/>
            <person name="Kyrpides N."/>
            <person name="Kim E."/>
            <person name="Schleheck D."/>
            <person name="Richardson P."/>
        </authorList>
    </citation>
    <scope>NUCLEOTIDE SEQUENCE [LARGE SCALE GENOMIC DNA]</scope>
    <source>
        <strain evidence="5">DSM 14801 / SPH-1</strain>
    </source>
</reference>
<dbReference type="InterPro" id="IPR006141">
    <property type="entry name" value="Intein_N"/>
</dbReference>
<dbReference type="KEGG" id="dac:Daci_4514"/>
<dbReference type="InterPro" id="IPR002931">
    <property type="entry name" value="Transglutaminase-like"/>
</dbReference>
<dbReference type="InterPro" id="IPR003587">
    <property type="entry name" value="Hint_dom_N"/>
</dbReference>
<dbReference type="CDD" id="cd00081">
    <property type="entry name" value="Hint"/>
    <property type="match status" value="1"/>
</dbReference>
<dbReference type="InterPro" id="IPR032721">
    <property type="entry name" value="Toxin-deaminase"/>
</dbReference>
<keyword evidence="1" id="KW-0677">Repeat</keyword>
<evidence type="ECO:0000256" key="1">
    <source>
        <dbReference type="ARBA" id="ARBA00022737"/>
    </source>
</evidence>
<dbReference type="InterPro" id="IPR050708">
    <property type="entry name" value="T6SS_VgrG/RHS"/>
</dbReference>
<feature type="region of interest" description="Disordered" evidence="2">
    <location>
        <begin position="2695"/>
        <end position="2748"/>
    </location>
</feature>
<sequence length="3689" mass="388708">MTQEDVINAISAGRDASALLRSVDNRSGGGIAARNTTGKQLAQAFEAMAEAVATGDVARIRQAHERVRASAMLAQEDSLDLKGRLADPSLPAAFEARRASVQTQIDQLLQKLAAAMPGLDGDRQQKAQAMGALREALQATSHAQVNAPVLRAAMLPVRPLGLAVRAPVNAPAILPSYEAGQEVSATPEDVADAPEAPLSEEILAKAKELGYDYVRIYEYVRNGIRSEWYAGSIKGALGTLRTGAGNAVDQASLLIALLRAAGAPARYVQGVAEIGVDGIASAAGLSDPGQVPEMLAKAGIAYSPVVQGGRVAMVRIEHTWVAVQVPYTNYRGIVLDASGKTWLPLDVFHKTLQPKSASAGLAGLGLDLQELASQYRSKVQAVDFGTFMRERVDAALQLKSFSYEAAVAPAPIRAQTLGLLPNTLAFTVVAATAESSALPSAVRSTARLRLFNDAAGAGEAGLDISLPVHDLFNQRATINYIPAELADHRAILLAGGLDLAPVYLYQLRPELRLDGYQHKVGLTPLAGGSQVKFRLDIQTPANTQTVEQNFLVGAYHAIGVGQSGVARSPTPSARDGEYDAARLLDGIVQRYESQWSAFEAGAAALSGAAVVHPAPSVTIVSNALNAYSINGVPYTLEWKGVTMDAAAHPTEVIAADAAGARRLQAAIGLAGSSLEHSVFQSQFGAESVSADKLITLARAQNATVLTLTSPNAPELAALPVAQATRAELRSWLQSGYSVEIPAQSIAHAAWRGMGWVVSDPATGASGYFLSGGIAGGATVQSPWTLQFLTDALAGAHTDAANNDPSSGASVEMLNAGTDLEGTVGQSLAGQSMSVRVRDRDGRPVKGASVSFMAVRGGGSVSPATGTTNALGIASTTVTLGQSTLASSVYVLVKPGDKHVTQAGLNIFDVSVASAAGTLKPPQPLRVLALPGVAATLTTKRLGQGSPVPGLASLQSSFSVEVLDKFANPVANVRVTGTGLAPSANCDPAVRPVPATADGPHDTNTDGVAFLEITPGPTNATRSPVQISAGGLSTTVEVQVETSCSAWPRLLSLAKAYWDKDGRPSAATGAGKRFARPFGLTLFQERASTGTDSSGRCVFTGTRTFEPTVGATASLQVSAGGRAVNFSQVGAAEWQSHVITGASPASNDLLWNLGGTYTLDVMGTGCNPVSRSEPLTMASAGGAVFGVRTAISVITSANTDQGVDPGRLYLSDAGLNVYPIQVGFQVEPDDYVAPAVQVRVFEDGQLVAVRPSESRQKQGNAQIERGNRFDIAKTYQADAYIDDDIISEKMELPFRQRIVTSYDRVLRLMRDVDIANDRFCAQGSALNFILSQNARITLEATRLSDDDNPVPTGSPVRLVDGQAFATGANSITLAPDALLPARNGYAFTLTAVSEKDGSVEPNQGLVISKLMLNDALPVGNILIQGVNVKSGRINLSGMGMGVAARGPQLALRPSYSSGGSGSVGVLGVNWGHNFDASLSTTACGDILVNAGDGGFIRFLPQGNGSLTPAKGYHGTLIANNGDRSYDFYSKDGTRYHFGFIGGKRQWALQSITDTNGNALTLTYDIGVDAPLLQVQNAYGQSLQFFYQTRAFVGSGAAVNVLQKVQGPEDMGLAFEYDAAGNLVKITRTDAPEATESYSYSDHTGPLGMSNLLLSHTNALGQATQFKYHSGPVLRQFGNGQIPSFESTVIGVTAADGAHTAFAYNAKPEEPATDVTDARGKLTRYAFNKYGNPLTIAGPAGTTSMTWAVNDVLMLSKTDANGVVTSYTYDANGNQTSEQVSGGGGTQAVSTSQTWLAQTAPPFIKNKRLSFTDRRGLTSTASFDARGNLTGEQMPDGSRISHSVAANGDRQSTTDVRGNVTHMRYDARGMRNAVIDALGGTTAVRHDNRGRQIAVVDAEGRTSEMQYNTLDQLTHITLAAGTADAGQRIQTWDAAGNKLSETDEEGRTTSYQYDAMGRVLRKSLPSGAIVTTYDLLGNKTSETNLRGDKTTYAYDDANRLVLRTEPATPPKTTGYAYDGVGNITTETDALGRQTTHTYNHLNQRTATKFADGTTSTAVHDGNGNKTSETDALGRVTTYVHDALNRLLSQTIAGRSKRSMVYDASGNLISRTDANGNTSAFAYDALNRVVAETDALGRVTHTDYDKVGNKLQVTNPLRQTQKWQYNARNWIVAQQDGEGHQTRYGHDKVGNRVTETWPNGNIVNFEYDALNRLIRSEDSIGLLGTTAYDADGHITSQSDARGNATSFTWDAIGRQLSRSKPTAAGNAVTSTVYDAAGNIVSVTTPGGNVITTKYDSRNRPIEVRDSLGIASATTYDAVGNPLTQTDGRGRVLTHQYNDFNLRTATSDGLGQVGTVEYDLHGNKTSETDANGHATNYQYDAFHRVIATTRAGIQLQKTEYDEAGRIQFETDARGNKVGYEYDKRGLLVKTNRSLGAIDLLQRDSMGDVTLATDPEGRTTATGYDKRRRAISVADGLGNTTQSTFDLAGNLTEAKAPNGATVSYAYDSANRLATITQSLDSGQAQATITYDTSGNLLEQRDLNGQSTRHAYDARNRRIRTTLPATQAGEAVQTNGYDNADGLTEHTDANGNRFVHTLDIRGRRTQTVTTASQGNGPGSVLQTTFGYDANGNLTSTAQTDSQGTRTETTTYDAFNRPVKATDAWGNSLTHSYDPQGNRIGTTAATASAPGGSVTTIEYDALNRRSSQSGAGGTTRISYDKSSRVTQLLHPDGSSTSTRYDKAGRVAGETSSTQATAGAGNTLLDVAYTYDVNGNRIGSSRTESLSAANRSAALSAHLPGGSNSASHNRTRVESWTYDAQDRLTSHTTPERRTTWQLDAGGRRIQQTVVATVGATGPPVGSPNGLETGASAPEGTLDYHYNGRDQLVQISGVASASYTYDANGNRLTQAQTKGAVTSTTSYHWNAQDQLVRVEQDQGSGAQTLAQYRYNAGNLRAEKFLSNAGLNKATQGSAATYSPLAYERIQWDGLHARRSFEISGADNRQTLHSDTDAAMLAGNTAPWLFNRTQYANGLGSTSSTTQLHADSNGNLVATVASEGGTAKADSLLLYGAYGSVDSEASGNAGIGLKSNGNSFGSYYADPETGLLYARARYYDPASGQFISRDPVEGEARLPITWGAYQYGRYNPYRYVDPNGEQSTSTLIDNAAEGCGRFTCALYALGKGLYVASTLGFASVHDPMRDAYNEGKISQGQYWGAGVGGGLAVAGLNVATGAAGGALVGAASSTAGRVAVAAVVGASSGAAGDAATQAAHMGGGIQSGYDLQQTATSAAVGGALGAGSVPLANAIKSSLDRRTVARALAKELQTTEPVLAAKTPTIEAAKVRPEVSDTTPTLVAEGPRLRATGEGQSATRTARAVPSEGPCCFAPGTLVSTEEGDRSIETIQVGERVWTRMEDGSGEAFLAPVTATHIRDDRPILRLTVEQVALPGEETAQTRTEDLLVTPGHPFYVSGRGFVSVEELQVGDELVSLATQTHLRMRALRLESRQGTTYNLTVETGHTFFVGGLGTWVHNVGPCNTCVNGTCGVDLEGASTNKLTGGVDVSGVPSFPIRSVESSLGKIDQLRRSLEVGGRRNIAFAEYNINGEIGELVGISGGASRLGTVGVPEKRLFETIATGNNSRMMDSEVKILEHLGGNIPFDATGTLHLFSELPLCISCSGVVSQFHELFPGIRVIVNHGPKR</sequence>
<dbReference type="SUPFAM" id="SSF54001">
    <property type="entry name" value="Cysteine proteinases"/>
    <property type="match status" value="1"/>
</dbReference>
<dbReference type="Pfam" id="PF01841">
    <property type="entry name" value="Transglut_core"/>
    <property type="match status" value="1"/>
</dbReference>
<dbReference type="Gene3D" id="2.60.40.1120">
    <property type="entry name" value="Carboxypeptidase-like, regulatory domain"/>
    <property type="match status" value="1"/>
</dbReference>
<dbReference type="PROSITE" id="PS50817">
    <property type="entry name" value="INTEIN_N_TER"/>
    <property type="match status" value="1"/>
</dbReference>
<dbReference type="InterPro" id="IPR056823">
    <property type="entry name" value="TEN-like_YD-shell"/>
</dbReference>
<dbReference type="InterPro" id="IPR008964">
    <property type="entry name" value="Invasin/intimin_cell_adhesion"/>
</dbReference>
<dbReference type="HOGENOM" id="CLU_224475_0_0_4"/>
<dbReference type="GO" id="GO:0016539">
    <property type="term" value="P:intein-mediated protein splicing"/>
    <property type="evidence" value="ECO:0007669"/>
    <property type="project" value="InterPro"/>
</dbReference>
<name>A9C332_DELAS</name>
<gene>
    <name evidence="4" type="ordered locus">Daci_4514</name>
</gene>
<accession>A9C332</accession>
<dbReference type="Gene3D" id="2.180.10.10">
    <property type="entry name" value="RHS repeat-associated core"/>
    <property type="match status" value="7"/>
</dbReference>
<dbReference type="SUPFAM" id="SSF51294">
    <property type="entry name" value="Hedgehog/intein (Hint) domain"/>
    <property type="match status" value="1"/>
</dbReference>
<dbReference type="InterPro" id="IPR031325">
    <property type="entry name" value="RHS_repeat"/>
</dbReference>
<dbReference type="NCBIfam" id="TIGR01643">
    <property type="entry name" value="YD_repeat_2x"/>
    <property type="match status" value="14"/>
</dbReference>
<dbReference type="eggNOG" id="COG1305">
    <property type="taxonomic scope" value="Bacteria"/>
</dbReference>
<evidence type="ECO:0000313" key="4">
    <source>
        <dbReference type="EMBL" id="ABX37143.1"/>
    </source>
</evidence>
<dbReference type="EMBL" id="CP000884">
    <property type="protein sequence ID" value="ABX37143.1"/>
    <property type="molecule type" value="Genomic_DNA"/>
</dbReference>
<proteinExistence type="predicted"/>
<evidence type="ECO:0000313" key="5">
    <source>
        <dbReference type="Proteomes" id="UP000000784"/>
    </source>
</evidence>
<reference evidence="4 5" key="1">
    <citation type="journal article" date="2004" name="Appl. Environ. Microbiol.">
        <title>Mineralization of individual congeners of linear alkylbenzenesulfonate by defined pairs of heterotrophic bacteria.</title>
        <authorList>
            <person name="Schleheck D."/>
            <person name="Knepper T.P."/>
            <person name="Fischer K."/>
            <person name="Cook A.M."/>
        </authorList>
    </citation>
    <scope>NUCLEOTIDE SEQUENCE [LARGE SCALE GENOMIC DNA]</scope>
    <source>
        <strain evidence="5">DSM 14801 / SPH-1</strain>
    </source>
</reference>
<dbReference type="SMART" id="SM00306">
    <property type="entry name" value="HintN"/>
    <property type="match status" value="1"/>
</dbReference>
<evidence type="ECO:0000259" key="3">
    <source>
        <dbReference type="SMART" id="SM00306"/>
    </source>
</evidence>
<protein>
    <submittedName>
        <fullName evidence="4">YD repeat protein</fullName>
    </submittedName>
</protein>
<dbReference type="InterPro" id="IPR036844">
    <property type="entry name" value="Hint_dom_sf"/>
</dbReference>
<dbReference type="PANTHER" id="PTHR32305">
    <property type="match status" value="1"/>
</dbReference>
<dbReference type="SUPFAM" id="SSF49373">
    <property type="entry name" value="Invasin/intimin cell-adhesion fragments"/>
    <property type="match status" value="1"/>
</dbReference>
<dbReference type="Proteomes" id="UP000000784">
    <property type="component" value="Chromosome"/>
</dbReference>
<dbReference type="STRING" id="398578.Daci_4514"/>
<dbReference type="Pfam" id="PF07591">
    <property type="entry name" value="PT-HINT"/>
    <property type="match status" value="1"/>
</dbReference>
<dbReference type="InterPro" id="IPR022385">
    <property type="entry name" value="Rhs_assc_core"/>
</dbReference>
<dbReference type="InterPro" id="IPR006530">
    <property type="entry name" value="YD"/>
</dbReference>
<dbReference type="Gene3D" id="2.170.16.10">
    <property type="entry name" value="Hedgehog/Intein (Hint) domain"/>
    <property type="match status" value="1"/>
</dbReference>
<dbReference type="InterPro" id="IPR038765">
    <property type="entry name" value="Papain-like_cys_pep_sf"/>
</dbReference>
<evidence type="ECO:0000256" key="2">
    <source>
        <dbReference type="SAM" id="MobiDB-lite"/>
    </source>
</evidence>
<organism evidence="4 5">
    <name type="scientific">Delftia acidovorans (strain DSM 14801 / SPH-1)</name>
    <dbReference type="NCBI Taxonomy" id="398578"/>
    <lineage>
        <taxon>Bacteria</taxon>
        <taxon>Pseudomonadati</taxon>
        <taxon>Pseudomonadota</taxon>
        <taxon>Betaproteobacteria</taxon>
        <taxon>Burkholderiales</taxon>
        <taxon>Comamonadaceae</taxon>
        <taxon>Delftia</taxon>
    </lineage>
</organism>
<feature type="domain" description="Hint" evidence="3">
    <location>
        <begin position="3372"/>
        <end position="3480"/>
    </location>
</feature>
<dbReference type="Gene3D" id="3.10.620.30">
    <property type="match status" value="1"/>
</dbReference>
<dbReference type="Pfam" id="PF25023">
    <property type="entry name" value="TEN_YD-shell"/>
    <property type="match status" value="1"/>
</dbReference>
<dbReference type="PANTHER" id="PTHR32305:SF15">
    <property type="entry name" value="PROTEIN RHSA-RELATED"/>
    <property type="match status" value="1"/>
</dbReference>